<dbReference type="AlphaFoldDB" id="A0A067PU35"/>
<dbReference type="STRING" id="933084.A0A067PU35"/>
<dbReference type="HOGENOM" id="CLU_1015863_0_0_1"/>
<gene>
    <name evidence="2" type="ORF">JAAARDRAFT_193676</name>
</gene>
<feature type="region of interest" description="Disordered" evidence="1">
    <location>
        <begin position="54"/>
        <end position="76"/>
    </location>
</feature>
<keyword evidence="3" id="KW-1185">Reference proteome</keyword>
<dbReference type="EMBL" id="KL197718">
    <property type="protein sequence ID" value="KDQ58254.1"/>
    <property type="molecule type" value="Genomic_DNA"/>
</dbReference>
<feature type="region of interest" description="Disordered" evidence="1">
    <location>
        <begin position="136"/>
        <end position="229"/>
    </location>
</feature>
<protein>
    <submittedName>
        <fullName evidence="2">Uncharacterized protein</fullName>
    </submittedName>
</protein>
<feature type="compositionally biased region" description="Low complexity" evidence="1">
    <location>
        <begin position="94"/>
        <end position="105"/>
    </location>
</feature>
<dbReference type="InParanoid" id="A0A067PU35"/>
<dbReference type="Proteomes" id="UP000027265">
    <property type="component" value="Unassembled WGS sequence"/>
</dbReference>
<accession>A0A067PU35</accession>
<evidence type="ECO:0000256" key="1">
    <source>
        <dbReference type="SAM" id="MobiDB-lite"/>
    </source>
</evidence>
<feature type="region of interest" description="Disordered" evidence="1">
    <location>
        <begin position="94"/>
        <end position="122"/>
    </location>
</feature>
<feature type="compositionally biased region" description="Polar residues" evidence="1">
    <location>
        <begin position="148"/>
        <end position="158"/>
    </location>
</feature>
<feature type="compositionally biased region" description="Basic and acidic residues" evidence="1">
    <location>
        <begin position="197"/>
        <end position="223"/>
    </location>
</feature>
<feature type="compositionally biased region" description="Polar residues" evidence="1">
    <location>
        <begin position="106"/>
        <end position="116"/>
    </location>
</feature>
<name>A0A067PU35_9AGAM</name>
<evidence type="ECO:0000313" key="3">
    <source>
        <dbReference type="Proteomes" id="UP000027265"/>
    </source>
</evidence>
<sequence length="274" mass="29178">MVVPPLPTLSSVSARSSVHFVPPTAISLCDNKPEEHDVLSSLNILGIDTCHARKGSVGSQRSDTVEGGEDDQRRNSRDTQYLLAPFASRHVSHCGVSSSGISSGGDDTNTIPSPTATHVGDDASICSPSISWGHSTKGKSIDLEHSFSPDQESQQGDSNPLPVGTNTRPSSKRGKGPSSGEDGEGGATTNSPSRSLKNKDKGKDGEEEESQIHLDPDQDKDFDPTPFRYKPHELASLVDPKSLERLVELGGVSGIRKKGLEREALQTTSIARLF</sequence>
<evidence type="ECO:0000313" key="2">
    <source>
        <dbReference type="EMBL" id="KDQ58254.1"/>
    </source>
</evidence>
<organism evidence="2 3">
    <name type="scientific">Jaapia argillacea MUCL 33604</name>
    <dbReference type="NCBI Taxonomy" id="933084"/>
    <lineage>
        <taxon>Eukaryota</taxon>
        <taxon>Fungi</taxon>
        <taxon>Dikarya</taxon>
        <taxon>Basidiomycota</taxon>
        <taxon>Agaricomycotina</taxon>
        <taxon>Agaricomycetes</taxon>
        <taxon>Agaricomycetidae</taxon>
        <taxon>Jaapiales</taxon>
        <taxon>Jaapiaceae</taxon>
        <taxon>Jaapia</taxon>
    </lineage>
</organism>
<proteinExistence type="predicted"/>
<reference evidence="3" key="1">
    <citation type="journal article" date="2014" name="Proc. Natl. Acad. Sci. U.S.A.">
        <title>Extensive sampling of basidiomycete genomes demonstrates inadequacy of the white-rot/brown-rot paradigm for wood decay fungi.</title>
        <authorList>
            <person name="Riley R."/>
            <person name="Salamov A.A."/>
            <person name="Brown D.W."/>
            <person name="Nagy L.G."/>
            <person name="Floudas D."/>
            <person name="Held B.W."/>
            <person name="Levasseur A."/>
            <person name="Lombard V."/>
            <person name="Morin E."/>
            <person name="Otillar R."/>
            <person name="Lindquist E.A."/>
            <person name="Sun H."/>
            <person name="LaButti K.M."/>
            <person name="Schmutz J."/>
            <person name="Jabbour D."/>
            <person name="Luo H."/>
            <person name="Baker S.E."/>
            <person name="Pisabarro A.G."/>
            <person name="Walton J.D."/>
            <person name="Blanchette R.A."/>
            <person name="Henrissat B."/>
            <person name="Martin F."/>
            <person name="Cullen D."/>
            <person name="Hibbett D.S."/>
            <person name="Grigoriev I.V."/>
        </authorList>
    </citation>
    <scope>NUCLEOTIDE SEQUENCE [LARGE SCALE GENOMIC DNA]</scope>
    <source>
        <strain evidence="3">MUCL 33604</strain>
    </source>
</reference>